<dbReference type="EMBL" id="JYDR01000005">
    <property type="protein sequence ID" value="KRY78055.1"/>
    <property type="molecule type" value="Genomic_DNA"/>
</dbReference>
<feature type="transmembrane region" description="Helical" evidence="1">
    <location>
        <begin position="20"/>
        <end position="45"/>
    </location>
</feature>
<dbReference type="Proteomes" id="UP000054805">
    <property type="component" value="Unassembled WGS sequence"/>
</dbReference>
<feature type="transmembrane region" description="Helical" evidence="1">
    <location>
        <begin position="141"/>
        <end position="159"/>
    </location>
</feature>
<evidence type="ECO:0000256" key="1">
    <source>
        <dbReference type="SAM" id="Phobius"/>
    </source>
</evidence>
<keyword evidence="1" id="KW-1133">Transmembrane helix</keyword>
<feature type="transmembrane region" description="Helical" evidence="1">
    <location>
        <begin position="237"/>
        <end position="260"/>
    </location>
</feature>
<evidence type="ECO:0000313" key="6">
    <source>
        <dbReference type="Proteomes" id="UP000054805"/>
    </source>
</evidence>
<keyword evidence="1" id="KW-0812">Transmembrane</keyword>
<accession>A0A0V1EWJ1</accession>
<dbReference type="Proteomes" id="UP000054826">
    <property type="component" value="Unassembled WGS sequence"/>
</dbReference>
<feature type="transmembrane region" description="Helical" evidence="1">
    <location>
        <begin position="179"/>
        <end position="210"/>
    </location>
</feature>
<feature type="transmembrane region" description="Helical" evidence="1">
    <location>
        <begin position="266"/>
        <end position="288"/>
    </location>
</feature>
<proteinExistence type="predicted"/>
<gene>
    <name evidence="2" type="ORF">T4A_12586</name>
    <name evidence="3" type="ORF">T4B_15283</name>
    <name evidence="4" type="ORF">T4C_9192</name>
</gene>
<dbReference type="EMBL" id="JYDS01000042">
    <property type="protein sequence ID" value="KRZ29761.1"/>
    <property type="molecule type" value="Genomic_DNA"/>
</dbReference>
<protein>
    <recommendedName>
        <fullName evidence="7">G-protein coupled receptors family 1 profile domain-containing protein</fullName>
    </recommendedName>
</protein>
<keyword evidence="6" id="KW-1185">Reference proteome</keyword>
<keyword evidence="1" id="KW-0472">Membrane</keyword>
<name>A0A0V1EWJ1_TRIPS</name>
<reference evidence="5 6" key="1">
    <citation type="submission" date="2015-01" db="EMBL/GenBank/DDBJ databases">
        <title>Evolution of Trichinella species and genotypes.</title>
        <authorList>
            <person name="Korhonen P.K."/>
            <person name="Edoardo P."/>
            <person name="Giuseppe L.R."/>
            <person name="Gasser R.B."/>
        </authorList>
    </citation>
    <scope>NUCLEOTIDE SEQUENCE [LARGE SCALE GENOMIC DNA]</scope>
    <source>
        <strain evidence="2">ISS13</strain>
        <strain evidence="4">ISS176</strain>
        <strain evidence="3">ISS588</strain>
    </source>
</reference>
<evidence type="ECO:0000313" key="2">
    <source>
        <dbReference type="EMBL" id="KRY78055.1"/>
    </source>
</evidence>
<evidence type="ECO:0008006" key="7">
    <source>
        <dbReference type="Google" id="ProtNLM"/>
    </source>
</evidence>
<evidence type="ECO:0000313" key="4">
    <source>
        <dbReference type="EMBL" id="KRZ40268.1"/>
    </source>
</evidence>
<comment type="caution">
    <text evidence="2">The sequence shown here is derived from an EMBL/GenBank/DDBJ whole genome shotgun (WGS) entry which is preliminary data.</text>
</comment>
<organism evidence="2 5">
    <name type="scientific">Trichinella pseudospiralis</name>
    <name type="common">Parasitic roundworm</name>
    <dbReference type="NCBI Taxonomy" id="6337"/>
    <lineage>
        <taxon>Eukaryota</taxon>
        <taxon>Metazoa</taxon>
        <taxon>Ecdysozoa</taxon>
        <taxon>Nematoda</taxon>
        <taxon>Enoplea</taxon>
        <taxon>Dorylaimia</taxon>
        <taxon>Trichinellida</taxon>
        <taxon>Trichinellidae</taxon>
        <taxon>Trichinella</taxon>
    </lineage>
</organism>
<feature type="transmembrane region" description="Helical" evidence="1">
    <location>
        <begin position="52"/>
        <end position="79"/>
    </location>
</feature>
<sequence>MIACKKYFISTIMDSVNNHIIFILFICIGTVSAIVEFILICFLLCNKKKGVIFILVVALVATNCIHAISFCFIGIANFVPLAKHETNFTTSQICILSKPYFLFAIISAKQSPMISCSIAVVQLQNACSIKWERRKLLSKCLAYVIFLLIICVDGSSIFYNLNGNFGKGKISTICSHREIVPHIAVLCDTITILLFSTLSMLLHISAVLIIRSKFSNSPAIRQIQSNRQKAILRRLKILVAAQLLHSCIFVFCTFVEVLSFATPTMFYVWCFFPFFKAGNSIVYANIVIPVIHKFKELYYNLRKLLNNLYNSLFHCAHKVSATEC</sequence>
<dbReference type="Proteomes" id="UP000054632">
    <property type="component" value="Unassembled WGS sequence"/>
</dbReference>
<dbReference type="EMBL" id="JYDV01000028">
    <property type="protein sequence ID" value="KRZ40268.1"/>
    <property type="molecule type" value="Genomic_DNA"/>
</dbReference>
<evidence type="ECO:0000313" key="3">
    <source>
        <dbReference type="EMBL" id="KRZ29761.1"/>
    </source>
</evidence>
<evidence type="ECO:0000313" key="5">
    <source>
        <dbReference type="Proteomes" id="UP000054632"/>
    </source>
</evidence>
<dbReference type="AlphaFoldDB" id="A0A0V1EWJ1"/>